<geneLocation type="plasmid" evidence="1 2">
    <name>unnamed4</name>
</geneLocation>
<dbReference type="GeneID" id="72188123"/>
<gene>
    <name evidence="1" type="ORF">M0R89_22950</name>
</gene>
<organism evidence="1 2">
    <name type="scientific">Halorussus limi</name>
    <dbReference type="NCBI Taxonomy" id="2938695"/>
    <lineage>
        <taxon>Archaea</taxon>
        <taxon>Methanobacteriati</taxon>
        <taxon>Methanobacteriota</taxon>
        <taxon>Stenosarchaea group</taxon>
        <taxon>Halobacteria</taxon>
        <taxon>Halobacteriales</taxon>
        <taxon>Haladaptataceae</taxon>
        <taxon>Halorussus</taxon>
    </lineage>
</organism>
<evidence type="ECO:0000313" key="2">
    <source>
        <dbReference type="Proteomes" id="UP000830729"/>
    </source>
</evidence>
<protein>
    <submittedName>
        <fullName evidence="1">DUF3179 domain-containing protein</fullName>
    </submittedName>
</protein>
<keyword evidence="2" id="KW-1185">Reference proteome</keyword>
<proteinExistence type="predicted"/>
<name>A0A8U0I304_9EURY</name>
<dbReference type="AlphaFoldDB" id="A0A8U0I304"/>
<keyword evidence="1" id="KW-0614">Plasmid</keyword>
<dbReference type="EMBL" id="CP096663">
    <property type="protein sequence ID" value="UPV77231.1"/>
    <property type="molecule type" value="Genomic_DNA"/>
</dbReference>
<accession>A0A8U0I304</accession>
<reference evidence="1 2" key="1">
    <citation type="submission" date="2022-04" db="EMBL/GenBank/DDBJ databases">
        <title>Diverse halophilic archaea isolated from saline environments.</title>
        <authorList>
            <person name="Cui H.-L."/>
        </authorList>
    </citation>
    <scope>NUCLEOTIDE SEQUENCE [LARGE SCALE GENOMIC DNA]</scope>
    <source>
        <strain evidence="1 2">XZYJT49</strain>
        <plasmid evidence="1 2">unnamed4</plasmid>
    </source>
</reference>
<evidence type="ECO:0000313" key="1">
    <source>
        <dbReference type="EMBL" id="UPV77231.1"/>
    </source>
</evidence>
<dbReference type="RefSeq" id="WP_248653254.1">
    <property type="nucleotide sequence ID" value="NZ_CP096663.1"/>
</dbReference>
<dbReference type="KEGG" id="halx:M0R89_22950"/>
<sequence>MTTTVGGTGVVVFASENGIYAFRNPDYEFEQTESGAYEADGTTWDEATGESADGRSLGAVSAKRLFAFAWQDDHGHDAFYSP</sequence>
<dbReference type="Proteomes" id="UP000830729">
    <property type="component" value="Plasmid unnamed4"/>
</dbReference>